<comment type="caution">
    <text evidence="16">The sequence shown here is derived from an EMBL/GenBank/DDBJ whole genome shotgun (WGS) entry which is preliminary data.</text>
</comment>
<name>A0A1F7JM98_9BACT</name>
<dbReference type="PANTHER" id="PTHR11835:SF34">
    <property type="entry name" value="ISOCITRATE DEHYDROGENASE [NAD] SUBUNIT ALPHA, MITOCHONDRIAL"/>
    <property type="match status" value="1"/>
</dbReference>
<feature type="domain" description="Isopropylmalate dehydrogenase-like" evidence="15">
    <location>
        <begin position="5"/>
        <end position="326"/>
    </location>
</feature>
<dbReference type="GO" id="GO:0006099">
    <property type="term" value="P:tricarboxylic acid cycle"/>
    <property type="evidence" value="ECO:0007669"/>
    <property type="project" value="TreeGrafter"/>
</dbReference>
<comment type="catalytic activity">
    <reaction evidence="8">
        <text>(2R,3S)-homoisocitrate + NAD(+) = 2-oxoadipate + CO2 + NADH</text>
        <dbReference type="Rhea" id="RHEA:11900"/>
        <dbReference type="ChEBI" id="CHEBI:15404"/>
        <dbReference type="ChEBI" id="CHEBI:16526"/>
        <dbReference type="ChEBI" id="CHEBI:57499"/>
        <dbReference type="ChEBI" id="CHEBI:57540"/>
        <dbReference type="ChEBI" id="CHEBI:57945"/>
        <dbReference type="EC" id="1.1.1.286"/>
    </reaction>
    <physiologicalReaction direction="left-to-right" evidence="8">
        <dbReference type="Rhea" id="RHEA:11901"/>
    </physiologicalReaction>
</comment>
<evidence type="ECO:0000259" key="15">
    <source>
        <dbReference type="SMART" id="SM01329"/>
    </source>
</evidence>
<dbReference type="GO" id="GO:0051287">
    <property type="term" value="F:NAD binding"/>
    <property type="evidence" value="ECO:0007669"/>
    <property type="project" value="InterPro"/>
</dbReference>
<evidence type="ECO:0000256" key="14">
    <source>
        <dbReference type="ARBA" id="ARBA00076472"/>
    </source>
</evidence>
<reference evidence="16 17" key="1">
    <citation type="journal article" date="2016" name="Nat. Commun.">
        <title>Thousands of microbial genomes shed light on interconnected biogeochemical processes in an aquifer system.</title>
        <authorList>
            <person name="Anantharaman K."/>
            <person name="Brown C.T."/>
            <person name="Hug L.A."/>
            <person name="Sharon I."/>
            <person name="Castelle C.J."/>
            <person name="Probst A.J."/>
            <person name="Thomas B.C."/>
            <person name="Singh A."/>
            <person name="Wilkins M.J."/>
            <person name="Karaoz U."/>
            <person name="Brodie E.L."/>
            <person name="Williams K.H."/>
            <person name="Hubbard S.S."/>
            <person name="Banfield J.F."/>
        </authorList>
    </citation>
    <scope>NUCLEOTIDE SEQUENCE [LARGE SCALE GENOMIC DNA]</scope>
</reference>
<keyword evidence="5" id="KW-0560">Oxidoreductase</keyword>
<dbReference type="Gene3D" id="3.40.718.10">
    <property type="entry name" value="Isopropylmalate Dehydrogenase"/>
    <property type="match status" value="1"/>
</dbReference>
<evidence type="ECO:0000256" key="1">
    <source>
        <dbReference type="ARBA" id="ARBA00001946"/>
    </source>
</evidence>
<sequence length="335" mass="37099">MKKKSICVISGDGIGPEVMEVSLQVIKALKLNFEIKREAAGYSAWQKSGDSLPAHTLRTCNNCDAVLFGAVTTPPHIKNYLSPIIRLRKELDLYANIRPFFSLPINNTVQGLDFVIVRENSQGLYSGIEKRITDGYMALRIITRKASARIIRQAFLQALKRRRKVVVVHKANVLRLTDGLFLKQARQISAEYKDVDYFEMLVDNCAFQLIKNPKQFDVIVTTNMFGDILSDEAAGLVGGLGVVASANIGPKHALFEPVHGSAPKYVGQNKVNPIAMLSAVGMMLEYLSITKKANLLKKVIISALKNGIVTYDLGGKYKTSDVVEYIIKQINLLTI</sequence>
<comment type="catalytic activity">
    <reaction evidence="7">
        <text>D-threo-isocitrate + NAD(+) = 2-oxoglutarate + CO2 + NADH</text>
        <dbReference type="Rhea" id="RHEA:23632"/>
        <dbReference type="ChEBI" id="CHEBI:15562"/>
        <dbReference type="ChEBI" id="CHEBI:16526"/>
        <dbReference type="ChEBI" id="CHEBI:16810"/>
        <dbReference type="ChEBI" id="CHEBI:57540"/>
        <dbReference type="ChEBI" id="CHEBI:57945"/>
        <dbReference type="EC" id="1.1.1.286"/>
    </reaction>
    <physiologicalReaction direction="left-to-right" evidence="7">
        <dbReference type="Rhea" id="RHEA:23633"/>
    </physiologicalReaction>
</comment>
<dbReference type="GO" id="GO:0046394">
    <property type="term" value="P:carboxylic acid biosynthetic process"/>
    <property type="evidence" value="ECO:0007669"/>
    <property type="project" value="UniProtKB-ARBA"/>
</dbReference>
<comment type="cofactor">
    <cofactor evidence="1">
        <name>Mg(2+)</name>
        <dbReference type="ChEBI" id="CHEBI:18420"/>
    </cofactor>
</comment>
<dbReference type="FunFam" id="3.40.718.10:FF:000019">
    <property type="entry name" value="Homoisocitrate dehydrogenase"/>
    <property type="match status" value="1"/>
</dbReference>
<dbReference type="PANTHER" id="PTHR11835">
    <property type="entry name" value="DECARBOXYLATING DEHYDROGENASES-ISOCITRATE, ISOPROPYLMALATE, TARTRATE"/>
    <property type="match status" value="1"/>
</dbReference>
<evidence type="ECO:0000256" key="11">
    <source>
        <dbReference type="ARBA" id="ARBA00063123"/>
    </source>
</evidence>
<dbReference type="SMART" id="SM01329">
    <property type="entry name" value="Iso_dh"/>
    <property type="match status" value="1"/>
</dbReference>
<comment type="pathway">
    <text evidence="10">Amino-acid biosynthesis; L-lysine biosynthesis via AAA pathway; L-alpha-aminoadipate from 2-oxoglutarate: step 4/5.</text>
</comment>
<dbReference type="EMBL" id="MGAY01000025">
    <property type="protein sequence ID" value="OGK56742.1"/>
    <property type="molecule type" value="Genomic_DNA"/>
</dbReference>
<keyword evidence="3" id="KW-0479">Metal-binding</keyword>
<evidence type="ECO:0000256" key="10">
    <source>
        <dbReference type="ARBA" id="ARBA00060720"/>
    </source>
</evidence>
<dbReference type="Pfam" id="PF00180">
    <property type="entry name" value="Iso_dh"/>
    <property type="match status" value="1"/>
</dbReference>
<evidence type="ECO:0000256" key="12">
    <source>
        <dbReference type="ARBA" id="ARBA00066849"/>
    </source>
</evidence>
<dbReference type="PROSITE" id="PS00470">
    <property type="entry name" value="IDH_IMDH"/>
    <property type="match status" value="1"/>
</dbReference>
<accession>A0A1F7JM98</accession>
<evidence type="ECO:0000256" key="13">
    <source>
        <dbReference type="ARBA" id="ARBA00071278"/>
    </source>
</evidence>
<dbReference type="GO" id="GO:0006102">
    <property type="term" value="P:isocitrate metabolic process"/>
    <property type="evidence" value="ECO:0007669"/>
    <property type="project" value="TreeGrafter"/>
</dbReference>
<dbReference type="GO" id="GO:0033708">
    <property type="term" value="F:isocitrate-homoisocitrate dehydrogenase activity"/>
    <property type="evidence" value="ECO:0007669"/>
    <property type="project" value="UniProtKB-EC"/>
</dbReference>
<dbReference type="InterPro" id="IPR024084">
    <property type="entry name" value="IsoPropMal-DH-like_dom"/>
</dbReference>
<dbReference type="GO" id="GO:0004449">
    <property type="term" value="F:isocitrate dehydrogenase (NAD+) activity"/>
    <property type="evidence" value="ECO:0007669"/>
    <property type="project" value="TreeGrafter"/>
</dbReference>
<evidence type="ECO:0000313" key="17">
    <source>
        <dbReference type="Proteomes" id="UP000176376"/>
    </source>
</evidence>
<dbReference type="SUPFAM" id="SSF53659">
    <property type="entry name" value="Isocitrate/Isopropylmalate dehydrogenase-like"/>
    <property type="match status" value="1"/>
</dbReference>
<evidence type="ECO:0000256" key="8">
    <source>
        <dbReference type="ARBA" id="ARBA00051094"/>
    </source>
</evidence>
<dbReference type="STRING" id="1802074.A3J15_02265"/>
<dbReference type="AlphaFoldDB" id="A0A1F7JM98"/>
<comment type="similarity">
    <text evidence="2">Belongs to the isocitrate and isopropylmalate dehydrogenases family.</text>
</comment>
<protein>
    <recommendedName>
        <fullName evidence="13">Isocitrate/homoisocitrate dehydrogenase</fullName>
        <ecNumber evidence="12">1.1.1.286</ecNumber>
    </recommendedName>
    <alternativeName>
        <fullName evidence="14">Homoisocitrate dehydrogenase</fullName>
    </alternativeName>
</protein>
<gene>
    <name evidence="16" type="ORF">A3J15_02265</name>
</gene>
<comment type="subunit">
    <text evidence="11">Homotetramer. Dimer of dimers. The homotetramer can transiently dissociate into homodimers.</text>
</comment>
<evidence type="ECO:0000256" key="3">
    <source>
        <dbReference type="ARBA" id="ARBA00022723"/>
    </source>
</evidence>
<keyword evidence="4" id="KW-0460">Magnesium</keyword>
<dbReference type="EC" id="1.1.1.286" evidence="12"/>
<dbReference type="GO" id="GO:0000287">
    <property type="term" value="F:magnesium ion binding"/>
    <property type="evidence" value="ECO:0007669"/>
    <property type="project" value="InterPro"/>
</dbReference>
<comment type="function">
    <text evidence="9">Catalyzes the NAD(+)-dependent oxidative decarboxylation of homoisocitrate to 2-oxoadipate (alpha-ketoadipate), a reaction involved in lysine biosynthesis through the alpha-aminoadipate pathway. In addition, has high activity with isocitrate, but is inactive with 3-isopropylmalate.</text>
</comment>
<dbReference type="Proteomes" id="UP000176376">
    <property type="component" value="Unassembled WGS sequence"/>
</dbReference>
<keyword evidence="6" id="KW-0520">NAD</keyword>
<proteinExistence type="inferred from homology"/>
<evidence type="ECO:0000256" key="4">
    <source>
        <dbReference type="ARBA" id="ARBA00022842"/>
    </source>
</evidence>
<evidence type="ECO:0000256" key="2">
    <source>
        <dbReference type="ARBA" id="ARBA00007769"/>
    </source>
</evidence>
<dbReference type="InterPro" id="IPR019818">
    <property type="entry name" value="IsoCit/isopropylmalate_DH_CS"/>
</dbReference>
<evidence type="ECO:0000256" key="7">
    <source>
        <dbReference type="ARBA" id="ARBA00050979"/>
    </source>
</evidence>
<evidence type="ECO:0000256" key="6">
    <source>
        <dbReference type="ARBA" id="ARBA00023027"/>
    </source>
</evidence>
<evidence type="ECO:0000256" key="9">
    <source>
        <dbReference type="ARBA" id="ARBA00054060"/>
    </source>
</evidence>
<evidence type="ECO:0000256" key="5">
    <source>
        <dbReference type="ARBA" id="ARBA00023002"/>
    </source>
</evidence>
<evidence type="ECO:0000313" key="16">
    <source>
        <dbReference type="EMBL" id="OGK56742.1"/>
    </source>
</evidence>
<organism evidence="16 17">
    <name type="scientific">Candidatus Roizmanbacteria bacterium RIFCSPLOWO2_02_FULL_38_10</name>
    <dbReference type="NCBI Taxonomy" id="1802074"/>
    <lineage>
        <taxon>Bacteria</taxon>
        <taxon>Candidatus Roizmaniibacteriota</taxon>
    </lineage>
</organism>